<keyword evidence="16" id="KW-1185">Reference proteome</keyword>
<evidence type="ECO:0000256" key="6">
    <source>
        <dbReference type="ARBA" id="ARBA00022552"/>
    </source>
</evidence>
<evidence type="ECO:0000256" key="7">
    <source>
        <dbReference type="ARBA" id="ARBA00022737"/>
    </source>
</evidence>
<comment type="similarity">
    <text evidence="2 12">Belongs to the HEATR1/UTP10 family.</text>
</comment>
<dbReference type="InterPro" id="IPR000357">
    <property type="entry name" value="HEAT"/>
</dbReference>
<organism evidence="15 16">
    <name type="scientific">Cladophialophora chaetospira</name>
    <dbReference type="NCBI Taxonomy" id="386627"/>
    <lineage>
        <taxon>Eukaryota</taxon>
        <taxon>Fungi</taxon>
        <taxon>Dikarya</taxon>
        <taxon>Ascomycota</taxon>
        <taxon>Pezizomycotina</taxon>
        <taxon>Eurotiomycetes</taxon>
        <taxon>Chaetothyriomycetidae</taxon>
        <taxon>Chaetothyriales</taxon>
        <taxon>Herpotrichiellaceae</taxon>
        <taxon>Cladophialophora</taxon>
    </lineage>
</organism>
<dbReference type="InterPro" id="IPR012954">
    <property type="entry name" value="BP28_C_dom"/>
</dbReference>
<protein>
    <recommendedName>
        <fullName evidence="4 12">U3 small nucleolar RNA-associated protein 10</fullName>
    </recommendedName>
</protein>
<dbReference type="Pfam" id="PF08146">
    <property type="entry name" value="BP28CT"/>
    <property type="match status" value="1"/>
</dbReference>
<evidence type="ECO:0000256" key="8">
    <source>
        <dbReference type="ARBA" id="ARBA00023242"/>
    </source>
</evidence>
<evidence type="ECO:0000256" key="2">
    <source>
        <dbReference type="ARBA" id="ARBA00010559"/>
    </source>
</evidence>
<dbReference type="InterPro" id="IPR022125">
    <property type="entry name" value="U3snoRNP10_N"/>
</dbReference>
<evidence type="ECO:0000259" key="14">
    <source>
        <dbReference type="SMART" id="SM01036"/>
    </source>
</evidence>
<gene>
    <name evidence="15" type="primary">UTP10</name>
    <name evidence="15" type="ORF">H2200_009625</name>
</gene>
<dbReference type="InterPro" id="IPR040191">
    <property type="entry name" value="UTP10"/>
</dbReference>
<dbReference type="SUPFAM" id="SSF48371">
    <property type="entry name" value="ARM repeat"/>
    <property type="match status" value="1"/>
</dbReference>
<keyword evidence="5 12" id="KW-0690">Ribosome biogenesis</keyword>
<feature type="region of interest" description="Disordered" evidence="13">
    <location>
        <begin position="885"/>
        <end position="908"/>
    </location>
</feature>
<dbReference type="Pfam" id="PF12397">
    <property type="entry name" value="U3snoRNP10"/>
    <property type="match status" value="1"/>
</dbReference>
<evidence type="ECO:0000256" key="4">
    <source>
        <dbReference type="ARBA" id="ARBA00015399"/>
    </source>
</evidence>
<dbReference type="PROSITE" id="PS50077">
    <property type="entry name" value="HEAT_REPEAT"/>
    <property type="match status" value="1"/>
</dbReference>
<evidence type="ECO:0000313" key="16">
    <source>
        <dbReference type="Proteomes" id="UP001172673"/>
    </source>
</evidence>
<dbReference type="GO" id="GO:0030686">
    <property type="term" value="C:90S preribosome"/>
    <property type="evidence" value="ECO:0007669"/>
    <property type="project" value="TreeGrafter"/>
</dbReference>
<dbReference type="PANTHER" id="PTHR13457">
    <property type="entry name" value="BAP28"/>
    <property type="match status" value="1"/>
</dbReference>
<evidence type="ECO:0000256" key="1">
    <source>
        <dbReference type="ARBA" id="ARBA00004604"/>
    </source>
</evidence>
<keyword evidence="8 12" id="KW-0539">Nucleus</keyword>
<feature type="domain" description="BP28 C-terminal" evidence="14">
    <location>
        <begin position="1522"/>
        <end position="1690"/>
    </location>
</feature>
<dbReference type="InterPro" id="IPR021133">
    <property type="entry name" value="HEAT_type_2"/>
</dbReference>
<comment type="caution">
    <text evidence="15">The sequence shown here is derived from an EMBL/GenBank/DDBJ whole genome shotgun (WGS) entry which is preliminary data.</text>
</comment>
<evidence type="ECO:0000256" key="5">
    <source>
        <dbReference type="ARBA" id="ARBA00022517"/>
    </source>
</evidence>
<feature type="repeat" description="HEAT" evidence="11">
    <location>
        <begin position="596"/>
        <end position="634"/>
    </location>
</feature>
<dbReference type="GO" id="GO:0045943">
    <property type="term" value="P:positive regulation of transcription by RNA polymerase I"/>
    <property type="evidence" value="ECO:0007669"/>
    <property type="project" value="TreeGrafter"/>
</dbReference>
<proteinExistence type="inferred from homology"/>
<evidence type="ECO:0000256" key="12">
    <source>
        <dbReference type="RuleBase" id="RU367065"/>
    </source>
</evidence>
<name>A0AA38X2S8_9EURO</name>
<comment type="subunit">
    <text evidence="3 12">Component of the ribosomal small subunit (SSU) processome.</text>
</comment>
<dbReference type="Pfam" id="PF02985">
    <property type="entry name" value="HEAT"/>
    <property type="match status" value="1"/>
</dbReference>
<dbReference type="PANTHER" id="PTHR13457:SF1">
    <property type="entry name" value="HEAT REPEAT-CONTAINING PROTEIN 1"/>
    <property type="match status" value="1"/>
</dbReference>
<keyword evidence="6 12" id="KW-0698">rRNA processing</keyword>
<reference evidence="15" key="1">
    <citation type="submission" date="2022-10" db="EMBL/GenBank/DDBJ databases">
        <title>Culturing micro-colonial fungi from biological soil crusts in the Mojave desert and describing Neophaeococcomyces mojavensis, and introducing the new genera and species Taxawa tesnikishii.</title>
        <authorList>
            <person name="Kurbessoian T."/>
            <person name="Stajich J.E."/>
        </authorList>
    </citation>
    <scope>NUCLEOTIDE SEQUENCE</scope>
    <source>
        <strain evidence="15">TK_41</strain>
    </source>
</reference>
<keyword evidence="7" id="KW-0677">Repeat</keyword>
<comment type="subcellular location">
    <subcellularLocation>
        <location evidence="1 12">Nucleus</location>
        <location evidence="1 12">Nucleolus</location>
    </subcellularLocation>
</comment>
<dbReference type="InterPro" id="IPR016024">
    <property type="entry name" value="ARM-type_fold"/>
</dbReference>
<dbReference type="SMART" id="SM01036">
    <property type="entry name" value="BP28CT"/>
    <property type="match status" value="1"/>
</dbReference>
<dbReference type="EMBL" id="JAPDRK010000015">
    <property type="protein sequence ID" value="KAJ9605776.1"/>
    <property type="molecule type" value="Genomic_DNA"/>
</dbReference>
<sequence>MTSTFAAQLRSIAANSTNELDLRARRDAHGESLIFERSVAVKQGWETIYQICLEGFQELCLLDSRLREFEQNLYSPHAKDQDREQLSKSQNEALGLVLERCLALLGSKVLLRPGVKAVEWLVRRFRVHIYNTAALLATFLPYHETTVFRNVLSIVPPNKIVSEWKFLGPYHKDAANVPRHAVVYSATHNDAFFSYFNNYTLRACQEGAGHPQLLRFWGSITAEAITGRLQQVKSGRKEVQRQRTEDALLKILPVLNEGYEVRDCLEMTIACFTIALVLAGNADLEDHVIDALLKATAPFVVNGEADARSALACVAILITKKEDKRLPKDVLDIFTQAVDLSADFAELHRQVPLTSLCEALLSSALSALKQKNIEARTRFAERLFDIARGLFDPATKSRLVAIVLQKLRPKVDRKPAAPALQAPIVRLLQTLNDSPDFSSSFASAASSAGLPLPEVEGLLEGVVQSPPQIADPNAMDVDVVDNAPAMLSDAMTSEAIDKMLASLPTQSTELSFLVSRHSSLFDQLAQAFTLCQKEGLLARLKDLPMWRQKTENPADLYTSFLLRIALSASSVSDRHDALQLLYGSLELGAKEHTQLLIPYLTVLLSDPASAVRTAAAMCIVEIQKCLLGEDTAGEHHNAEKIYDALSLTNVKRVPAAQALKLVQIVYQPYLEECILDTSHIHKILHAAFDGQERTSLPAKTDVGLKKTQKQMLFELLTSCALSCPLLKIKVGLIDLLVGIGKVGNSTTSKTLSPLLKDWAHMSEADAEAIASIEGLKISRIDAVMIQLLTAQDKQIVEEVLTMLVDGTLQPRHALATAFFDRIVAIWKDIRQEGHVAIAVRLFDMSFSDVPAQAAGSRGVLHAVTLSTEVLAAILDHSLSDLAQMQIEGPPKKRRRTSQGRESIPQDNTAGIHVNEAPLTFALELTENAKAENHPELLAGLFEVLVVLRRLKTKNTSESPYLLHLCLGSILAIVDKAKMSRKPNIDMTIIRADLVTDCVRSSENPQVQSTALLLSASLASIAPDRILHTIMPIFTFMGNSILSKEDDRSIYVTNRAIDVIIPPLVASLKKQDAKNLIHSTISLLSSFVTAYDHVPQHRRVAFYQRLLTRLGAEDFSFAIIALLASRRRSEDMSTFFTSLIGDFSASTQLLTFRKLIDLSIDVFGQTPHNAEPLLDITKKTPTAKKEEEALLLLEVTAKQLGPRSLKGRVKRLSKADEAERDLFWTEFKTCISRLLGMLKAQKTQHSSLSPATKKCLSALLELLSLADLLAIVPNLLTELAQVEETRELQPLALRVLALQLQQHASKDGVTQTEAIAFLPTLDGIIKTTEDQSFRYAAIQCLDRIVELYGRKNPDAVVSAASTLIEDANYGLGSSDEKTQIMSLLCLATAMEVLKEGGVPIVLGAMPKLLRLLLSSIMAGSPEFHNACYTLLSSFVTHVPFMVSDENIVQILETSYTSCESMPDASCKEARLDTLRLMAQKFELDSLTTSLDQALEASVARLLVSSPIIEFMDVLSLAIEHNSKATVANSAEQISNLILQGFSLGRDALMELQVGRPADPGLEGIQDKLNALGIAFIYKLNDTKFRPIFESWVERAVKGSSGDDDETKLFRLWTFFSFAEHFFGTLKSIVTSYASYILPAINDVLRSAIKESNPDESEVSLSLSVFEENHSTFYKLTLSLFGTIASSDSDGFFTTPSHFQPLANLLVKQYNLLSSRAKDSQHRRQEIMEVVLAALVSLATAVQDVPAHHHTLNHLLCQLRHSDSAQVRLASIASHITLTESEVGDEWVQNVVLGSASTTEEGVSVGGSGETMIYVNEMLEDDDEDVEREVRRWVNLVRERVGEDVFEV</sequence>
<evidence type="ECO:0000313" key="15">
    <source>
        <dbReference type="EMBL" id="KAJ9605776.1"/>
    </source>
</evidence>
<dbReference type="GO" id="GO:0032040">
    <property type="term" value="C:small-subunit processome"/>
    <property type="evidence" value="ECO:0007669"/>
    <property type="project" value="TreeGrafter"/>
</dbReference>
<evidence type="ECO:0000256" key="10">
    <source>
        <dbReference type="ARBA" id="ARBA00025076"/>
    </source>
</evidence>
<dbReference type="GO" id="GO:0000462">
    <property type="term" value="P:maturation of SSU-rRNA from tricistronic rRNA transcript (SSU-rRNA, 5.8S rRNA, LSU-rRNA)"/>
    <property type="evidence" value="ECO:0007669"/>
    <property type="project" value="TreeGrafter"/>
</dbReference>
<keyword evidence="9 12" id="KW-0687">Ribonucleoprotein</keyword>
<evidence type="ECO:0000256" key="9">
    <source>
        <dbReference type="ARBA" id="ARBA00023274"/>
    </source>
</evidence>
<dbReference type="Proteomes" id="UP001172673">
    <property type="component" value="Unassembled WGS sequence"/>
</dbReference>
<accession>A0AA38X2S8</accession>
<dbReference type="GO" id="GO:0030515">
    <property type="term" value="F:snoRNA binding"/>
    <property type="evidence" value="ECO:0007669"/>
    <property type="project" value="TreeGrafter"/>
</dbReference>
<evidence type="ECO:0000256" key="3">
    <source>
        <dbReference type="ARBA" id="ARBA00011399"/>
    </source>
</evidence>
<comment type="function">
    <text evidence="10">Involved in nucleolar processing of pre-18S ribosomal RNA. Involved in ribosome biosynthesis.</text>
</comment>
<evidence type="ECO:0000256" key="13">
    <source>
        <dbReference type="SAM" id="MobiDB-lite"/>
    </source>
</evidence>
<dbReference type="GO" id="GO:0034455">
    <property type="term" value="C:t-UTP complex"/>
    <property type="evidence" value="ECO:0007669"/>
    <property type="project" value="TreeGrafter"/>
</dbReference>
<evidence type="ECO:0000256" key="11">
    <source>
        <dbReference type="PROSITE-ProRule" id="PRU00103"/>
    </source>
</evidence>